<dbReference type="OrthoDB" id="8703552at2"/>
<sequence>MNKSFIGAAALALSILAPFSAQAQAPAQPDQASVAVTAPRQSYTLGIGEFDEFANTYVLSNGQVAQFTQRGNHYFVQLKDSYRSQQRADGTAQRMVSTRLRAIGPGAFVTDSGAELSFRDHGDEVTINGFERLPAARVAANLTNVQMIARR</sequence>
<evidence type="ECO:0000313" key="3">
    <source>
        <dbReference type="EMBL" id="QBH99651.1"/>
    </source>
</evidence>
<reference evidence="2" key="1">
    <citation type="journal article" date="2014" name="Int. J. Syst. Evol. Microbiol.">
        <title>Complete genome sequence of Corynebacterium casei LMG S-19264T (=DSM 44701T), isolated from a smear-ripened cheese.</title>
        <authorList>
            <consortium name="US DOE Joint Genome Institute (JGI-PGF)"/>
            <person name="Walter F."/>
            <person name="Albersmeier A."/>
            <person name="Kalinowski J."/>
            <person name="Ruckert C."/>
        </authorList>
    </citation>
    <scope>NUCLEOTIDE SEQUENCE</scope>
    <source>
        <strain evidence="2">KCTC 12343</strain>
    </source>
</reference>
<dbReference type="Proteomes" id="UP000628442">
    <property type="component" value="Unassembled WGS sequence"/>
</dbReference>
<reference evidence="3 4" key="2">
    <citation type="submission" date="2019-02" db="EMBL/GenBank/DDBJ databases">
        <title>Draft Genome Sequences of Six Type Strains of the Genus Massilia.</title>
        <authorList>
            <person name="Miess H."/>
            <person name="Frediansyhah A."/>
            <person name="Gross H."/>
        </authorList>
    </citation>
    <scope>NUCLEOTIDE SEQUENCE [LARGE SCALE GENOMIC DNA]</scope>
    <source>
        <strain evidence="3 4">DSM 17472</strain>
    </source>
</reference>
<protein>
    <recommendedName>
        <fullName evidence="6">Gel scht</fullName>
    </recommendedName>
</protein>
<accession>A0A411WSN1</accession>
<proteinExistence type="predicted"/>
<evidence type="ECO:0000313" key="4">
    <source>
        <dbReference type="Proteomes" id="UP000292307"/>
    </source>
</evidence>
<organism evidence="2 5">
    <name type="scientific">Pseudoduganella albidiflava</name>
    <dbReference type="NCBI Taxonomy" id="321983"/>
    <lineage>
        <taxon>Bacteria</taxon>
        <taxon>Pseudomonadati</taxon>
        <taxon>Pseudomonadota</taxon>
        <taxon>Betaproteobacteria</taxon>
        <taxon>Burkholderiales</taxon>
        <taxon>Oxalobacteraceae</taxon>
        <taxon>Telluria group</taxon>
        <taxon>Pseudoduganella</taxon>
    </lineage>
</organism>
<gene>
    <name evidence="3" type="ORF">EYF70_01440</name>
    <name evidence="2" type="ORF">GCM10007387_30900</name>
</gene>
<keyword evidence="1" id="KW-0732">Signal</keyword>
<dbReference type="RefSeq" id="WP_131143805.1">
    <property type="nucleotide sequence ID" value="NZ_BMWV01000006.1"/>
</dbReference>
<dbReference type="AlphaFoldDB" id="A0A411WSN1"/>
<evidence type="ECO:0000256" key="1">
    <source>
        <dbReference type="SAM" id="SignalP"/>
    </source>
</evidence>
<dbReference type="EMBL" id="CP036401">
    <property type="protein sequence ID" value="QBH99651.1"/>
    <property type="molecule type" value="Genomic_DNA"/>
</dbReference>
<evidence type="ECO:0000313" key="2">
    <source>
        <dbReference type="EMBL" id="GGY46582.1"/>
    </source>
</evidence>
<dbReference type="EMBL" id="BMWV01000006">
    <property type="protein sequence ID" value="GGY46582.1"/>
    <property type="molecule type" value="Genomic_DNA"/>
</dbReference>
<name>A0A411WSN1_9BURK</name>
<feature type="signal peptide" evidence="1">
    <location>
        <begin position="1"/>
        <end position="23"/>
    </location>
</feature>
<reference evidence="2" key="3">
    <citation type="submission" date="2022-12" db="EMBL/GenBank/DDBJ databases">
        <authorList>
            <person name="Sun Q."/>
            <person name="Kim S."/>
        </authorList>
    </citation>
    <scope>NUCLEOTIDE SEQUENCE</scope>
    <source>
        <strain evidence="2">KCTC 12343</strain>
    </source>
</reference>
<dbReference type="Proteomes" id="UP000292307">
    <property type="component" value="Chromosome"/>
</dbReference>
<feature type="chain" id="PRO_5044601514" description="Gel scht" evidence="1">
    <location>
        <begin position="24"/>
        <end position="151"/>
    </location>
</feature>
<keyword evidence="4" id="KW-1185">Reference proteome</keyword>
<evidence type="ECO:0008006" key="6">
    <source>
        <dbReference type="Google" id="ProtNLM"/>
    </source>
</evidence>
<evidence type="ECO:0000313" key="5">
    <source>
        <dbReference type="Proteomes" id="UP000628442"/>
    </source>
</evidence>